<protein>
    <submittedName>
        <fullName evidence="1">Uncharacterized protein</fullName>
    </submittedName>
</protein>
<organism evidence="1 2">
    <name type="scientific">Pseudomonas palleroniana</name>
    <dbReference type="NCBI Taxonomy" id="191390"/>
    <lineage>
        <taxon>Bacteria</taxon>
        <taxon>Pseudomonadati</taxon>
        <taxon>Pseudomonadota</taxon>
        <taxon>Gammaproteobacteria</taxon>
        <taxon>Pseudomonadales</taxon>
        <taxon>Pseudomonadaceae</taxon>
        <taxon>Pseudomonas</taxon>
    </lineage>
</organism>
<accession>A0A2L1JF17</accession>
<reference evidence="1 2" key="1">
    <citation type="submission" date="2017-12" db="EMBL/GenBank/DDBJ databases">
        <title>Genome sequence of Pseudomonas palleroniana MAB3.</title>
        <authorList>
            <person name="Nascimento F.X."/>
        </authorList>
    </citation>
    <scope>NUCLEOTIDE SEQUENCE [LARGE SCALE GENOMIC DNA]</scope>
    <source>
        <strain evidence="1 2">MAB3</strain>
    </source>
</reference>
<evidence type="ECO:0000313" key="2">
    <source>
        <dbReference type="Proteomes" id="UP000237830"/>
    </source>
</evidence>
<dbReference type="Proteomes" id="UP000237830">
    <property type="component" value="Chromosome"/>
</dbReference>
<dbReference type="EMBL" id="CP025494">
    <property type="protein sequence ID" value="AVE07070.1"/>
    <property type="molecule type" value="Genomic_DNA"/>
</dbReference>
<proteinExistence type="predicted"/>
<sequence length="87" mass="9697">MDGQRAVFEPGMLAQHLLLFRAPTRSKRYMNIPPGLACGRGLALDSGGSATPLRLTHCQRRQVTRRMAQIGFGQSMNKCSRANRRAR</sequence>
<evidence type="ECO:0000313" key="1">
    <source>
        <dbReference type="EMBL" id="AVE07070.1"/>
    </source>
</evidence>
<dbReference type="AlphaFoldDB" id="A0A2L1JF17"/>
<name>A0A2L1JF17_9PSED</name>
<gene>
    <name evidence="1" type="ORF">CYL20_21740</name>
</gene>